<dbReference type="GO" id="GO:0005525">
    <property type="term" value="F:GTP binding"/>
    <property type="evidence" value="ECO:0007669"/>
    <property type="project" value="UniProtKB-KW"/>
</dbReference>
<evidence type="ECO:0000256" key="4">
    <source>
        <dbReference type="PIRSR" id="PIRSR606689-2"/>
    </source>
</evidence>
<dbReference type="GO" id="GO:0003924">
    <property type="term" value="F:GTPase activity"/>
    <property type="evidence" value="ECO:0007669"/>
    <property type="project" value="InterPro"/>
</dbReference>
<accession>A0A976QQE8</accession>
<sequence length="1368" mass="159803">MGGVQSSCRKIANIVRANDPILNVRIAGLPGSGKTSIINYIKDGKTILSTEPEENSDADYIIYDKWKLMIWTGELDIAKISTPDQDEGINEERSNAIIFVIDGTDEENFLKVRDELRRELERSKFSPELLIMINKCDDQTCSSIDELYTLLEVNKIIDRHVHVQHTSALTGEGVKEAMDWLCKRFEIRDGQYINRKALKDDAEEGSLDLKPKVYRAGRERFAPKTPLKRLKVSGKGSNKSGKYEDLIGPEPENWMYKDKKTMGGKISEYEEMMKQINQLARSKDKKDKELHSFIKKGLKEASTDPNIVIKTHDIMKSIQKQEELLELRNKKWQKYMKRVRVKPISKLESLEKYVQIKDPIEYNIDQKAKEDSCGFRYPIEGSPEEIYTDENEYKIWARTPLSQSQNAHSTREPRGELEKESKELEDLISSTSRRYEKKVIEDLKALRESEFRKQMNNMGTYEDDGKIEDENGSKLESSSEGNGFLNDLKVKEEYKYRNEQLENYYEFFKRSLFKADPESKDKMLRVLNRYNPWDEYVKMRSLKSALPPMGVNYKVDLNKLRVSFRSSEDLGESEVRKFLMDYLHYFLILRSDEMMFEEFSRAKFLYDILKYFDVDGEVPQEENKEHLSLEDRFFKIYFPEECPDGFPKREPDAEFPLTLERDKGLMGLSEKVTGRGNDYHRVNMLSCLMGLARSHALVGNYSADIFSEKRFKNMLETIETGLMLELRRLDHGIEEIEVNDLNRKALCQVNGQYLATLTDVLLEWNLTRGVENLLDLVLLLTVRKMEEMDAKSLVTIARNVSYLTTLPESVYINFLGKVVDFVHERIKYGLVNDEEYMPLEVGLDLLKVLSRYPDVVKREFMESFMHQYTDEIVNMGKSMEEDVKLWLTMEKAGNFNEGGEYNNFENEDGTCGRIRGPRKCEMLSENHKLEDLFRRKEYKDGWRSSNSYDEKKETMISKIESRRLQIYGLISCLQLSGMTEYMYALSDLLEAFTIEDFELNSIAAISALDSFSEYGQFQKKVVMRAKNCLMKDKYQMDPERILLVLEKYIKGVREGRLEPDSAFFCTMARRFASLRDPSPETLEEAARITDEYAHNLTKEQLRELYRDLAGVPLHYDFLTRIGLSGELLEYPIYTIAKVLYYASKNKAVAEKNWKTFYEIIYLFKHILTSKDINSILDGLIVANFTKADELLNILCKRVCNLIEISEITSDEVMDIMNKCLQLDYVPVQLLRFYTYSNMFELQNSELIQSLVDGPREYDVDFRGWKRPLSFDEHTETVRLHHNVYADVKMRGSRPILHESMKYPLQPTYAEPRLFEPVERKRYDDSVLGSLANYYRRVQDLNYKLSESDRKLMDSLMSIVKARNISLFT</sequence>
<evidence type="ECO:0000256" key="1">
    <source>
        <dbReference type="ARBA" id="ARBA00022741"/>
    </source>
</evidence>
<evidence type="ECO:0000256" key="2">
    <source>
        <dbReference type="ARBA" id="ARBA00023134"/>
    </source>
</evidence>
<dbReference type="OrthoDB" id="361045at2759"/>
<protein>
    <submittedName>
        <fullName evidence="6">Uncharacterized protein</fullName>
    </submittedName>
</protein>
<dbReference type="InterPro" id="IPR027417">
    <property type="entry name" value="P-loop_NTPase"/>
</dbReference>
<dbReference type="PROSITE" id="PS51417">
    <property type="entry name" value="ARF"/>
    <property type="match status" value="1"/>
</dbReference>
<dbReference type="SUPFAM" id="SSF52540">
    <property type="entry name" value="P-loop containing nucleoside triphosphate hydrolases"/>
    <property type="match status" value="1"/>
</dbReference>
<dbReference type="InterPro" id="IPR006689">
    <property type="entry name" value="Small_GTPase_ARF/SAR"/>
</dbReference>
<evidence type="ECO:0000313" key="6">
    <source>
        <dbReference type="EMBL" id="UKJ88961.2"/>
    </source>
</evidence>
<keyword evidence="4" id="KW-0479">Metal-binding</keyword>
<feature type="binding site" evidence="3">
    <location>
        <position position="73"/>
    </location>
    <ligand>
        <name>GTP</name>
        <dbReference type="ChEBI" id="CHEBI:37565"/>
    </ligand>
</feature>
<organism evidence="6 7">
    <name type="scientific">Theileria orientalis</name>
    <dbReference type="NCBI Taxonomy" id="68886"/>
    <lineage>
        <taxon>Eukaryota</taxon>
        <taxon>Sar</taxon>
        <taxon>Alveolata</taxon>
        <taxon>Apicomplexa</taxon>
        <taxon>Aconoidasida</taxon>
        <taxon>Piroplasmida</taxon>
        <taxon>Theileriidae</taxon>
        <taxon>Theileria</taxon>
    </lineage>
</organism>
<gene>
    <name evidence="6" type="ORF">MACJ_002207</name>
</gene>
<feature type="binding site" evidence="3">
    <location>
        <begin position="134"/>
        <end position="137"/>
    </location>
    <ligand>
        <name>GTP</name>
        <dbReference type="ChEBI" id="CHEBI:37565"/>
    </ligand>
</feature>
<feature type="binding site" evidence="4">
    <location>
        <position position="35"/>
    </location>
    <ligand>
        <name>Mg(2+)</name>
        <dbReference type="ChEBI" id="CHEBI:18420"/>
    </ligand>
</feature>
<keyword evidence="2 3" id="KW-0342">GTP-binding</keyword>
<feature type="binding site" evidence="3">
    <location>
        <begin position="28"/>
        <end position="35"/>
    </location>
    <ligand>
        <name>GTP</name>
        <dbReference type="ChEBI" id="CHEBI:37565"/>
    </ligand>
</feature>
<feature type="region of interest" description="Disordered" evidence="5">
    <location>
        <begin position="402"/>
        <end position="423"/>
    </location>
</feature>
<keyword evidence="1 3" id="KW-0547">Nucleotide-binding</keyword>
<reference evidence="6" key="1">
    <citation type="submission" date="2022-07" db="EMBL/GenBank/DDBJ databases">
        <title>Evaluation of T. orientalis genome assembly methods using nanopore sequencing and analysis of variation between genomes.</title>
        <authorList>
            <person name="Yam J."/>
            <person name="Micallef M.L."/>
            <person name="Liu M."/>
            <person name="Djordjevic S.P."/>
            <person name="Bogema D.R."/>
            <person name="Jenkins C."/>
        </authorList>
    </citation>
    <scope>NUCLEOTIDE SEQUENCE</scope>
    <source>
        <strain evidence="6">Fish Creek</strain>
    </source>
</reference>
<dbReference type="GO" id="GO:0046872">
    <property type="term" value="F:metal ion binding"/>
    <property type="evidence" value="ECO:0007669"/>
    <property type="project" value="UniProtKB-KW"/>
</dbReference>
<keyword evidence="4" id="KW-0460">Magnesium</keyword>
<evidence type="ECO:0000313" key="7">
    <source>
        <dbReference type="Proteomes" id="UP000244803"/>
    </source>
</evidence>
<dbReference type="Proteomes" id="UP000244803">
    <property type="component" value="Chromosome 3"/>
</dbReference>
<proteinExistence type="predicted"/>
<dbReference type="Gene3D" id="3.40.50.300">
    <property type="entry name" value="P-loop containing nucleotide triphosphate hydrolases"/>
    <property type="match status" value="1"/>
</dbReference>
<evidence type="ECO:0000256" key="3">
    <source>
        <dbReference type="PIRSR" id="PIRSR606689-1"/>
    </source>
</evidence>
<feature type="region of interest" description="Disordered" evidence="5">
    <location>
        <begin position="459"/>
        <end position="480"/>
    </location>
</feature>
<dbReference type="PANTHER" id="PTHR45697">
    <property type="entry name" value="ADP-RIBOSYLATION FACTOR-LIKE PROTEIN 2-RELATED"/>
    <property type="match status" value="1"/>
</dbReference>
<dbReference type="SMART" id="SM00177">
    <property type="entry name" value="ARF"/>
    <property type="match status" value="1"/>
</dbReference>
<evidence type="ECO:0000256" key="5">
    <source>
        <dbReference type="SAM" id="MobiDB-lite"/>
    </source>
</evidence>
<feature type="compositionally biased region" description="Basic and acidic residues" evidence="5">
    <location>
        <begin position="409"/>
        <end position="423"/>
    </location>
</feature>
<dbReference type="EMBL" id="CP056066">
    <property type="protein sequence ID" value="UKJ88961.2"/>
    <property type="molecule type" value="Genomic_DNA"/>
</dbReference>
<dbReference type="Pfam" id="PF00025">
    <property type="entry name" value="Arf"/>
    <property type="match status" value="1"/>
</dbReference>
<dbReference type="InterPro" id="IPR044612">
    <property type="entry name" value="ARL2/3"/>
</dbReference>
<name>A0A976QQE8_THEOR</name>